<comment type="caution">
    <text evidence="2">The sequence shown here is derived from an EMBL/GenBank/DDBJ whole genome shotgun (WGS) entry which is preliminary data.</text>
</comment>
<evidence type="ECO:0000256" key="1">
    <source>
        <dbReference type="SAM" id="Phobius"/>
    </source>
</evidence>
<dbReference type="EMBL" id="MU620938">
    <property type="protein sequence ID" value="KAI8577632.1"/>
    <property type="molecule type" value="Genomic_DNA"/>
</dbReference>
<name>A0AAD5E6H6_UMBRA</name>
<protein>
    <submittedName>
        <fullName evidence="2">Uncharacterized protein</fullName>
    </submittedName>
</protein>
<keyword evidence="1" id="KW-1133">Transmembrane helix</keyword>
<keyword evidence="1" id="KW-0812">Transmembrane</keyword>
<reference evidence="2" key="2">
    <citation type="journal article" date="2022" name="Proc. Natl. Acad. Sci. U.S.A.">
        <title>Diploid-dominant life cycles characterize the early evolution of Fungi.</title>
        <authorList>
            <person name="Amses K.R."/>
            <person name="Simmons D.R."/>
            <person name="Longcore J.E."/>
            <person name="Mondo S.J."/>
            <person name="Seto K."/>
            <person name="Jeronimo G.H."/>
            <person name="Bonds A.E."/>
            <person name="Quandt C.A."/>
            <person name="Davis W.J."/>
            <person name="Chang Y."/>
            <person name="Federici B.A."/>
            <person name="Kuo A."/>
            <person name="LaButti K."/>
            <person name="Pangilinan J."/>
            <person name="Andreopoulos W."/>
            <person name="Tritt A."/>
            <person name="Riley R."/>
            <person name="Hundley H."/>
            <person name="Johnson J."/>
            <person name="Lipzen A."/>
            <person name="Barry K."/>
            <person name="Lang B.F."/>
            <person name="Cuomo C.A."/>
            <person name="Buchler N.E."/>
            <person name="Grigoriev I.V."/>
            <person name="Spatafora J.W."/>
            <person name="Stajich J.E."/>
            <person name="James T.Y."/>
        </authorList>
    </citation>
    <scope>NUCLEOTIDE SEQUENCE</scope>
    <source>
        <strain evidence="2">AG</strain>
    </source>
</reference>
<accession>A0AAD5E6H6</accession>
<reference evidence="2" key="1">
    <citation type="submission" date="2021-06" db="EMBL/GenBank/DDBJ databases">
        <authorList>
            <consortium name="DOE Joint Genome Institute"/>
            <person name="Mondo S.J."/>
            <person name="Amses K.R."/>
            <person name="Simmons D.R."/>
            <person name="Longcore J.E."/>
            <person name="Seto K."/>
            <person name="Alves G.H."/>
            <person name="Bonds A.E."/>
            <person name="Quandt C.A."/>
            <person name="Davis W.J."/>
            <person name="Chang Y."/>
            <person name="Letcher P.M."/>
            <person name="Powell M.J."/>
            <person name="Kuo A."/>
            <person name="Labutti K."/>
            <person name="Pangilinan J."/>
            <person name="Andreopoulos W."/>
            <person name="Tritt A."/>
            <person name="Riley R."/>
            <person name="Hundley H."/>
            <person name="Johnson J."/>
            <person name="Lipzen A."/>
            <person name="Barry K."/>
            <person name="Berbee M.L."/>
            <person name="Buchler N.E."/>
            <person name="Grigoriev I.V."/>
            <person name="Spatafora J.W."/>
            <person name="Stajich J.E."/>
            <person name="James T.Y."/>
        </authorList>
    </citation>
    <scope>NUCLEOTIDE SEQUENCE</scope>
    <source>
        <strain evidence="2">AG</strain>
    </source>
</reference>
<dbReference type="Proteomes" id="UP001206595">
    <property type="component" value="Unassembled WGS sequence"/>
</dbReference>
<organism evidence="2 3">
    <name type="scientific">Umbelopsis ramanniana AG</name>
    <dbReference type="NCBI Taxonomy" id="1314678"/>
    <lineage>
        <taxon>Eukaryota</taxon>
        <taxon>Fungi</taxon>
        <taxon>Fungi incertae sedis</taxon>
        <taxon>Mucoromycota</taxon>
        <taxon>Mucoromycotina</taxon>
        <taxon>Umbelopsidomycetes</taxon>
        <taxon>Umbelopsidales</taxon>
        <taxon>Umbelopsidaceae</taxon>
        <taxon>Umbelopsis</taxon>
    </lineage>
</organism>
<keyword evidence="1" id="KW-0472">Membrane</keyword>
<dbReference type="AlphaFoldDB" id="A0AAD5E6H6"/>
<dbReference type="RefSeq" id="XP_051442636.1">
    <property type="nucleotide sequence ID" value="XM_051590650.1"/>
</dbReference>
<sequence>MFTMRRSMTALRSASYLSYLAVTLGSSTNATLVAGSTSTNHRISHRPPSCSLTFPFFSIFLRTIYLFLAPIILYLVLALYRSLYRVLVY</sequence>
<feature type="transmembrane region" description="Helical" evidence="1">
    <location>
        <begin position="59"/>
        <end position="80"/>
    </location>
</feature>
<dbReference type="GeneID" id="75915993"/>
<evidence type="ECO:0000313" key="2">
    <source>
        <dbReference type="EMBL" id="KAI8577632.1"/>
    </source>
</evidence>
<keyword evidence="3" id="KW-1185">Reference proteome</keyword>
<proteinExistence type="predicted"/>
<gene>
    <name evidence="2" type="ORF">K450DRAFT_250979</name>
</gene>
<evidence type="ECO:0000313" key="3">
    <source>
        <dbReference type="Proteomes" id="UP001206595"/>
    </source>
</evidence>